<dbReference type="Pfam" id="PF01614">
    <property type="entry name" value="IclR_C"/>
    <property type="match status" value="1"/>
</dbReference>
<dbReference type="InterPro" id="IPR029016">
    <property type="entry name" value="GAF-like_dom_sf"/>
</dbReference>
<dbReference type="Proteomes" id="UP000234382">
    <property type="component" value="Unassembled WGS sequence"/>
</dbReference>
<keyword evidence="4" id="KW-1185">Reference proteome</keyword>
<feature type="region of interest" description="Disordered" evidence="1">
    <location>
        <begin position="106"/>
        <end position="125"/>
    </location>
</feature>
<name>A0A2H1KIJ2_9MICO</name>
<organism evidence="3 4">
    <name type="scientific">Brevibacterium iodinum ATCC 49514</name>
    <dbReference type="NCBI Taxonomy" id="1255616"/>
    <lineage>
        <taxon>Bacteria</taxon>
        <taxon>Bacillati</taxon>
        <taxon>Actinomycetota</taxon>
        <taxon>Actinomycetes</taxon>
        <taxon>Micrococcales</taxon>
        <taxon>Brevibacteriaceae</taxon>
        <taxon>Brevibacterium</taxon>
    </lineage>
</organism>
<sequence length="149" mass="15270">MSIKAASSGGVQSVDRAATILGIIARAELAEITQVAEVAATGFALVDDELEVGLTAVSAPVRTAHGAHGAHGDVIASISASGPSFWFTADEAASARDLLTRAAADAEADPTTRVQHRGRGSRISPDVYSACGNSGAIQRMVEESVRRRG</sequence>
<dbReference type="AlphaFoldDB" id="A0A2H1KIJ2"/>
<feature type="domain" description="IclR-ED" evidence="2">
    <location>
        <begin position="1"/>
        <end position="112"/>
    </location>
</feature>
<dbReference type="PROSITE" id="PS51078">
    <property type="entry name" value="ICLR_ED"/>
    <property type="match status" value="1"/>
</dbReference>
<evidence type="ECO:0000313" key="4">
    <source>
        <dbReference type="Proteomes" id="UP000234382"/>
    </source>
</evidence>
<dbReference type="EMBL" id="FXYX01000036">
    <property type="protein sequence ID" value="SMX99600.1"/>
    <property type="molecule type" value="Genomic_DNA"/>
</dbReference>
<protein>
    <submittedName>
        <fullName evidence="3">Transcriptional regulator</fullName>
    </submittedName>
</protein>
<accession>A0A2H1KIJ2</accession>
<dbReference type="InterPro" id="IPR014757">
    <property type="entry name" value="Tscrpt_reg_IclR_C"/>
</dbReference>
<evidence type="ECO:0000259" key="2">
    <source>
        <dbReference type="PROSITE" id="PS51078"/>
    </source>
</evidence>
<dbReference type="RefSeq" id="WP_101547346.1">
    <property type="nucleotide sequence ID" value="NZ_FXYX01000036.1"/>
</dbReference>
<evidence type="ECO:0000256" key="1">
    <source>
        <dbReference type="SAM" id="MobiDB-lite"/>
    </source>
</evidence>
<proteinExistence type="predicted"/>
<evidence type="ECO:0000313" key="3">
    <source>
        <dbReference type="EMBL" id="SMX99600.1"/>
    </source>
</evidence>
<reference evidence="4" key="1">
    <citation type="submission" date="2017-03" db="EMBL/GenBank/DDBJ databases">
        <authorList>
            <person name="Monnet C."/>
        </authorList>
    </citation>
    <scope>NUCLEOTIDE SEQUENCE [LARGE SCALE GENOMIC DNA]</scope>
    <source>
        <strain evidence="4">ATCC 49514</strain>
    </source>
</reference>
<dbReference type="Gene3D" id="3.30.450.40">
    <property type="match status" value="1"/>
</dbReference>
<gene>
    <name evidence="3" type="ORF">BI49514_03083</name>
</gene>
<dbReference type="SUPFAM" id="SSF55781">
    <property type="entry name" value="GAF domain-like"/>
    <property type="match status" value="1"/>
</dbReference>